<protein>
    <submittedName>
        <fullName evidence="1">Uncharacterized protein</fullName>
    </submittedName>
</protein>
<name>A0ACC0WLB6_9STRA</name>
<comment type="caution">
    <text evidence="1">The sequence shown here is derived from an EMBL/GenBank/DDBJ whole genome shotgun (WGS) entry which is preliminary data.</text>
</comment>
<gene>
    <name evidence="1" type="ORF">PsorP6_017329</name>
</gene>
<evidence type="ECO:0000313" key="2">
    <source>
        <dbReference type="Proteomes" id="UP001163321"/>
    </source>
</evidence>
<dbReference type="EMBL" id="CM047590">
    <property type="protein sequence ID" value="KAI9919673.1"/>
    <property type="molecule type" value="Genomic_DNA"/>
</dbReference>
<keyword evidence="2" id="KW-1185">Reference proteome</keyword>
<accession>A0ACC0WLB6</accession>
<organism evidence="1 2">
    <name type="scientific">Peronosclerospora sorghi</name>
    <dbReference type="NCBI Taxonomy" id="230839"/>
    <lineage>
        <taxon>Eukaryota</taxon>
        <taxon>Sar</taxon>
        <taxon>Stramenopiles</taxon>
        <taxon>Oomycota</taxon>
        <taxon>Peronosporomycetes</taxon>
        <taxon>Peronosporales</taxon>
        <taxon>Peronosporaceae</taxon>
        <taxon>Peronosclerospora</taxon>
    </lineage>
</organism>
<reference evidence="1 2" key="1">
    <citation type="journal article" date="2022" name="bioRxiv">
        <title>The genome of the oomycete Peronosclerospora sorghi, a cosmopolitan pathogen of maize and sorghum, is inflated with dispersed pseudogenes.</title>
        <authorList>
            <person name="Fletcher K."/>
            <person name="Martin F."/>
            <person name="Isakeit T."/>
            <person name="Cavanaugh K."/>
            <person name="Magill C."/>
            <person name="Michelmore R."/>
        </authorList>
    </citation>
    <scope>NUCLEOTIDE SEQUENCE [LARGE SCALE GENOMIC DNA]</scope>
    <source>
        <strain evidence="1">P6</strain>
    </source>
</reference>
<evidence type="ECO:0000313" key="1">
    <source>
        <dbReference type="EMBL" id="KAI9919673.1"/>
    </source>
</evidence>
<sequence length="108" mass="12058">MDALVPEENESAGAANEQSRRIAELLLVASVLLLVASEFSKYLDTALSEYDIAFSRYLGSLSSGYLEMFSAFYHAVLCVYRELCSNQGDCMNGICSFNHNYEGRKNYT</sequence>
<dbReference type="Proteomes" id="UP001163321">
    <property type="component" value="Chromosome 11"/>
</dbReference>
<proteinExistence type="predicted"/>